<protein>
    <recommendedName>
        <fullName evidence="1">N-acetyltransferase domain-containing protein</fullName>
    </recommendedName>
</protein>
<dbReference type="PROSITE" id="PS51186">
    <property type="entry name" value="GNAT"/>
    <property type="match status" value="1"/>
</dbReference>
<dbReference type="AlphaFoldDB" id="A0A2S8GL42"/>
<dbReference type="Proteomes" id="UP000237819">
    <property type="component" value="Unassembled WGS sequence"/>
</dbReference>
<sequence length="223" mass="24949">MLPPNYRIRQVVPADYEAIIEICKQVYPAETPYTAAELEDHRQVYPQGQFVAIETTRDEVAGVHFTLRLRMLDFHIDDSWDILTSGGSFLDHNAEGPTLYGADIMVHPSHQHHGLAHALTDQARYLVEAEGLWRMVGASRLPGFGQHCSDMNVEDYVDAVIAGEQFDPVLSIHLKDGWTAVKPIQGYLQHDPDSAGWAVVIQWVNPACPPPPQFELGKLTQTL</sequence>
<evidence type="ECO:0000313" key="2">
    <source>
        <dbReference type="EMBL" id="PQO45041.1"/>
    </source>
</evidence>
<organism evidence="2 3">
    <name type="scientific">Blastopirellula marina</name>
    <dbReference type="NCBI Taxonomy" id="124"/>
    <lineage>
        <taxon>Bacteria</taxon>
        <taxon>Pseudomonadati</taxon>
        <taxon>Planctomycetota</taxon>
        <taxon>Planctomycetia</taxon>
        <taxon>Pirellulales</taxon>
        <taxon>Pirellulaceae</taxon>
        <taxon>Blastopirellula</taxon>
    </lineage>
</organism>
<dbReference type="EMBL" id="PUHZ01000016">
    <property type="protein sequence ID" value="PQO45041.1"/>
    <property type="molecule type" value="Genomic_DNA"/>
</dbReference>
<evidence type="ECO:0000313" key="3">
    <source>
        <dbReference type="Proteomes" id="UP000237819"/>
    </source>
</evidence>
<accession>A0A2S8GL42</accession>
<dbReference type="GO" id="GO:0016747">
    <property type="term" value="F:acyltransferase activity, transferring groups other than amino-acyl groups"/>
    <property type="evidence" value="ECO:0007669"/>
    <property type="project" value="InterPro"/>
</dbReference>
<dbReference type="InterPro" id="IPR000182">
    <property type="entry name" value="GNAT_dom"/>
</dbReference>
<dbReference type="CDD" id="cd04301">
    <property type="entry name" value="NAT_SF"/>
    <property type="match status" value="1"/>
</dbReference>
<reference evidence="2 3" key="1">
    <citation type="submission" date="2018-02" db="EMBL/GenBank/DDBJ databases">
        <title>Comparative genomes isolates from brazilian mangrove.</title>
        <authorList>
            <person name="Araujo J.E."/>
            <person name="Taketani R.G."/>
            <person name="Silva M.C.P."/>
            <person name="Loureco M.V."/>
            <person name="Andreote F.D."/>
        </authorList>
    </citation>
    <scope>NUCLEOTIDE SEQUENCE [LARGE SCALE GENOMIC DNA]</scope>
    <source>
        <strain evidence="2 3">Nap-Phe MGV</strain>
    </source>
</reference>
<name>A0A2S8GL42_9BACT</name>
<proteinExistence type="predicted"/>
<comment type="caution">
    <text evidence="2">The sequence shown here is derived from an EMBL/GenBank/DDBJ whole genome shotgun (WGS) entry which is preliminary data.</text>
</comment>
<dbReference type="SUPFAM" id="SSF55729">
    <property type="entry name" value="Acyl-CoA N-acyltransferases (Nat)"/>
    <property type="match status" value="1"/>
</dbReference>
<dbReference type="RefSeq" id="WP_105336441.1">
    <property type="nucleotide sequence ID" value="NZ_PUHZ01000016.1"/>
</dbReference>
<evidence type="ECO:0000259" key="1">
    <source>
        <dbReference type="PROSITE" id="PS51186"/>
    </source>
</evidence>
<dbReference type="InterPro" id="IPR016181">
    <property type="entry name" value="Acyl_CoA_acyltransferase"/>
</dbReference>
<dbReference type="OrthoDB" id="9811121at2"/>
<gene>
    <name evidence="2" type="ORF">C5Y93_16030</name>
</gene>
<dbReference type="Gene3D" id="3.40.630.30">
    <property type="match status" value="1"/>
</dbReference>
<feature type="domain" description="N-acetyltransferase" evidence="1">
    <location>
        <begin position="6"/>
        <end position="185"/>
    </location>
</feature>